<dbReference type="SMART" id="SM00849">
    <property type="entry name" value="Lactamase_B"/>
    <property type="match status" value="1"/>
</dbReference>
<comment type="caution">
    <text evidence="2">The sequence shown here is derived from an EMBL/GenBank/DDBJ whole genome shotgun (WGS) entry which is preliminary data.</text>
</comment>
<dbReference type="PANTHER" id="PTHR43546">
    <property type="entry name" value="UPF0173 METAL-DEPENDENT HYDROLASE MJ1163-RELATED"/>
    <property type="match status" value="1"/>
</dbReference>
<dbReference type="Pfam" id="PF13483">
    <property type="entry name" value="Lactamase_B_3"/>
    <property type="match status" value="1"/>
</dbReference>
<name>A0A3E0IAA8_9PSEU</name>
<dbReference type="EMBL" id="QUNO01000001">
    <property type="protein sequence ID" value="REH55085.1"/>
    <property type="molecule type" value="Genomic_DNA"/>
</dbReference>
<dbReference type="Proteomes" id="UP000256269">
    <property type="component" value="Unassembled WGS sequence"/>
</dbReference>
<accession>A0A3E0IAA8</accession>
<dbReference type="Gene3D" id="3.60.15.10">
    <property type="entry name" value="Ribonuclease Z/Hydroxyacylglutathione hydrolase-like"/>
    <property type="match status" value="1"/>
</dbReference>
<evidence type="ECO:0000313" key="3">
    <source>
        <dbReference type="Proteomes" id="UP000256269"/>
    </source>
</evidence>
<dbReference type="InterPro" id="IPR050114">
    <property type="entry name" value="UPF0173_UPF0282_UlaG_hydrolase"/>
</dbReference>
<protein>
    <submittedName>
        <fullName evidence="2">L-ascorbate metabolism protein UlaG (Beta-lactamase superfamily)</fullName>
    </submittedName>
</protein>
<dbReference type="OrthoDB" id="3190691at2"/>
<dbReference type="RefSeq" id="WP_116172071.1">
    <property type="nucleotide sequence ID" value="NZ_CP144375.1"/>
</dbReference>
<dbReference type="InterPro" id="IPR001279">
    <property type="entry name" value="Metallo-B-lactamas"/>
</dbReference>
<dbReference type="PANTHER" id="PTHR43546:SF3">
    <property type="entry name" value="UPF0173 METAL-DEPENDENT HYDROLASE MJ1163"/>
    <property type="match status" value="1"/>
</dbReference>
<dbReference type="SUPFAM" id="SSF56281">
    <property type="entry name" value="Metallo-hydrolase/oxidoreductase"/>
    <property type="match status" value="1"/>
</dbReference>
<reference evidence="2 3" key="1">
    <citation type="submission" date="2018-08" db="EMBL/GenBank/DDBJ databases">
        <title>Genomic Encyclopedia of Archaeal and Bacterial Type Strains, Phase II (KMG-II): from individual species to whole genera.</title>
        <authorList>
            <person name="Goeker M."/>
        </authorList>
    </citation>
    <scope>NUCLEOTIDE SEQUENCE [LARGE SCALE GENOMIC DNA]</scope>
    <source>
        <strain evidence="2 3">DSM 45791</strain>
    </source>
</reference>
<proteinExistence type="predicted"/>
<feature type="domain" description="Metallo-beta-lactamase" evidence="1">
    <location>
        <begin position="7"/>
        <end position="176"/>
    </location>
</feature>
<keyword evidence="3" id="KW-1185">Reference proteome</keyword>
<dbReference type="InterPro" id="IPR036866">
    <property type="entry name" value="RibonucZ/Hydroxyglut_hydro"/>
</dbReference>
<evidence type="ECO:0000313" key="2">
    <source>
        <dbReference type="EMBL" id="REH55085.1"/>
    </source>
</evidence>
<sequence length="213" mass="22449">MHIVHFGHACVLLDTGSARLLIDPGTLATGFEQTEGLDAVLITHQHFDHLDRDRLPALLAANPGAKLVVDPDSAGIVTELGLEHTVANAGDKLSLAGATVDVIGGAHATIYGDLPGITNVGYLVDGGAFLHPGDSFARPDGDVDVLGVPESAPWLKLAEVLDYVKAVRPRVGVPIHEGLHSDLGHMLTENWLNQTKPEGTEIVRLAHGEATKL</sequence>
<gene>
    <name evidence="2" type="ORF">BCF44_101101</name>
</gene>
<dbReference type="AlphaFoldDB" id="A0A3E0IAA8"/>
<evidence type="ECO:0000259" key="1">
    <source>
        <dbReference type="SMART" id="SM00849"/>
    </source>
</evidence>
<organism evidence="2 3">
    <name type="scientific">Kutzneria buriramensis</name>
    <dbReference type="NCBI Taxonomy" id="1045776"/>
    <lineage>
        <taxon>Bacteria</taxon>
        <taxon>Bacillati</taxon>
        <taxon>Actinomycetota</taxon>
        <taxon>Actinomycetes</taxon>
        <taxon>Pseudonocardiales</taxon>
        <taxon>Pseudonocardiaceae</taxon>
        <taxon>Kutzneria</taxon>
    </lineage>
</organism>